<reference evidence="1 2" key="1">
    <citation type="journal article" date="2013" name="Genome Announc.">
        <title>Draft Genome Sequence of Arcticibacter svalbardensis Strain MN12-7T, a Member of the Family Sphingobacteriaceae Isolated from an Arctic Soil Sample.</title>
        <authorList>
            <person name="Shivaji S."/>
            <person name="Ara S."/>
            <person name="Prasad S."/>
            <person name="Manasa B.P."/>
            <person name="Begum Z."/>
            <person name="Singh A."/>
            <person name="Kumar Pinnaka A."/>
        </authorList>
    </citation>
    <scope>NUCLEOTIDE SEQUENCE [LARGE SCALE GENOMIC DNA]</scope>
    <source>
        <strain evidence="1 2">MN12-7</strain>
    </source>
</reference>
<name>R9GYC3_9SPHI</name>
<evidence type="ECO:0000313" key="2">
    <source>
        <dbReference type="Proteomes" id="UP000014174"/>
    </source>
</evidence>
<comment type="caution">
    <text evidence="1">The sequence shown here is derived from an EMBL/GenBank/DDBJ whole genome shotgun (WGS) entry which is preliminary data.</text>
</comment>
<proteinExistence type="predicted"/>
<gene>
    <name evidence="1" type="ORF">ADIARSV_0004</name>
</gene>
<keyword evidence="2" id="KW-1185">Reference proteome</keyword>
<dbReference type="AlphaFoldDB" id="R9GYC3"/>
<evidence type="ECO:0000313" key="1">
    <source>
        <dbReference type="EMBL" id="EOR96741.1"/>
    </source>
</evidence>
<protein>
    <submittedName>
        <fullName evidence="1">Uncharacterized protein</fullName>
    </submittedName>
</protein>
<dbReference type="Proteomes" id="UP000014174">
    <property type="component" value="Unassembled WGS sequence"/>
</dbReference>
<organism evidence="1 2">
    <name type="scientific">Arcticibacter svalbardensis MN12-7</name>
    <dbReference type="NCBI Taxonomy" id="1150600"/>
    <lineage>
        <taxon>Bacteria</taxon>
        <taxon>Pseudomonadati</taxon>
        <taxon>Bacteroidota</taxon>
        <taxon>Sphingobacteriia</taxon>
        <taxon>Sphingobacteriales</taxon>
        <taxon>Sphingobacteriaceae</taxon>
        <taxon>Arcticibacter</taxon>
    </lineage>
</organism>
<dbReference type="EMBL" id="AQPN01000001">
    <property type="protein sequence ID" value="EOR96741.1"/>
    <property type="molecule type" value="Genomic_DNA"/>
</dbReference>
<accession>R9GYC3</accession>
<sequence length="99" mass="11785">MFQTQINDRAISDNKIARVSELVNRLNAASFFSMLQFNYQNRIIKSVLVYRIGHQELISENFRFYYFKLLRSRIVKKAFMRVIDNDEEPALVALDSTRF</sequence>